<dbReference type="EMBL" id="FWXY01000003">
    <property type="protein sequence ID" value="SMC49324.1"/>
    <property type="molecule type" value="Genomic_DNA"/>
</dbReference>
<dbReference type="InterPro" id="IPR003439">
    <property type="entry name" value="ABC_transporter-like_ATP-bd"/>
</dbReference>
<dbReference type="PANTHER" id="PTHR42798:SF2">
    <property type="entry name" value="ABC TRANSPORTER ATP-BINDING PROTEIN MG467-RELATED"/>
    <property type="match status" value="1"/>
</dbReference>
<sequence>MGEIKDNILVSLQGMSKAFKTADATIDILKDVDFDICQGESMAVVGASGIGKSTLLHLVGTLDRPDTGSIRFWGNDVLTLDERALARFRNRTIGFVFQFHHLLQGFTTLENVMIPCLIDEKSSEKATSMATEMLDRVGLGHRLAHRVEDLSGGEQQRVAIARALVTSPSLLLADEPTGNLDKKNSRAVHQLLLELNKELGMTLIVVTHNPELADIMQRQVTLRQCRVVPA</sequence>
<evidence type="ECO:0000313" key="6">
    <source>
        <dbReference type="EMBL" id="SMC49324.1"/>
    </source>
</evidence>
<dbReference type="SMART" id="SM00382">
    <property type="entry name" value="AAA"/>
    <property type="match status" value="1"/>
</dbReference>
<dbReference type="Proteomes" id="UP000192418">
    <property type="component" value="Unassembled WGS sequence"/>
</dbReference>
<dbReference type="PANTHER" id="PTHR42798">
    <property type="entry name" value="LIPOPROTEIN-RELEASING SYSTEM ATP-BINDING PROTEIN LOLD"/>
    <property type="match status" value="1"/>
</dbReference>
<dbReference type="FunFam" id="3.40.50.300:FF:000032">
    <property type="entry name" value="Export ABC transporter ATP-binding protein"/>
    <property type="match status" value="1"/>
</dbReference>
<dbReference type="GO" id="GO:0098796">
    <property type="term" value="C:membrane protein complex"/>
    <property type="evidence" value="ECO:0007669"/>
    <property type="project" value="UniProtKB-ARBA"/>
</dbReference>
<dbReference type="PROSITE" id="PS50893">
    <property type="entry name" value="ABC_TRANSPORTER_2"/>
    <property type="match status" value="1"/>
</dbReference>
<dbReference type="OrthoDB" id="9809450at2"/>
<keyword evidence="1" id="KW-0813">Transport</keyword>
<evidence type="ECO:0000256" key="3">
    <source>
        <dbReference type="ARBA" id="ARBA00022840"/>
    </source>
</evidence>
<dbReference type="Pfam" id="PF00005">
    <property type="entry name" value="ABC_tran"/>
    <property type="match status" value="1"/>
</dbReference>
<dbReference type="InterPro" id="IPR017911">
    <property type="entry name" value="MacB-like_ATP-bd"/>
</dbReference>
<dbReference type="RefSeq" id="WP_084066999.1">
    <property type="nucleotide sequence ID" value="NZ_FWXY01000003.1"/>
</dbReference>
<keyword evidence="2" id="KW-0547">Nucleotide-binding</keyword>
<dbReference type="GO" id="GO:0005524">
    <property type="term" value="F:ATP binding"/>
    <property type="evidence" value="ECO:0007669"/>
    <property type="project" value="UniProtKB-KW"/>
</dbReference>
<evidence type="ECO:0000256" key="1">
    <source>
        <dbReference type="ARBA" id="ARBA00022448"/>
    </source>
</evidence>
<dbReference type="InterPro" id="IPR017871">
    <property type="entry name" value="ABC_transporter-like_CS"/>
</dbReference>
<keyword evidence="3 6" id="KW-0067">ATP-binding</keyword>
<protein>
    <submittedName>
        <fullName evidence="6">Lipoprotein-releasing system ATP-binding protein</fullName>
    </submittedName>
</protein>
<dbReference type="PROSITE" id="PS00211">
    <property type="entry name" value="ABC_TRANSPORTER_1"/>
    <property type="match status" value="1"/>
</dbReference>
<name>A0A1W1ZLR0_9BACT</name>
<accession>A0A1W1ZLR0</accession>
<evidence type="ECO:0000259" key="5">
    <source>
        <dbReference type="PROSITE" id="PS50893"/>
    </source>
</evidence>
<dbReference type="STRING" id="1121400.SAMN02746065_10316"/>
<dbReference type="SUPFAM" id="SSF52540">
    <property type="entry name" value="P-loop containing nucleoside triphosphate hydrolases"/>
    <property type="match status" value="1"/>
</dbReference>
<feature type="domain" description="ABC transporter" evidence="5">
    <location>
        <begin position="10"/>
        <end position="228"/>
    </location>
</feature>
<evidence type="ECO:0000256" key="4">
    <source>
        <dbReference type="ARBA" id="ARBA00038388"/>
    </source>
</evidence>
<dbReference type="CDD" id="cd03255">
    <property type="entry name" value="ABC_MJ0796_LolCDE_FtsE"/>
    <property type="match status" value="1"/>
</dbReference>
<comment type="similarity">
    <text evidence="4">Belongs to the ABC transporter superfamily. Macrolide exporter (TC 3.A.1.122) family.</text>
</comment>
<reference evidence="6 7" key="1">
    <citation type="submission" date="2017-04" db="EMBL/GenBank/DDBJ databases">
        <authorList>
            <person name="Afonso C.L."/>
            <person name="Miller P.J."/>
            <person name="Scott M.A."/>
            <person name="Spackman E."/>
            <person name="Goraichik I."/>
            <person name="Dimitrov K.M."/>
            <person name="Suarez D.L."/>
            <person name="Swayne D.E."/>
        </authorList>
    </citation>
    <scope>NUCLEOTIDE SEQUENCE [LARGE SCALE GENOMIC DNA]</scope>
    <source>
        <strain evidence="6 7">DSM 3385</strain>
    </source>
</reference>
<proteinExistence type="inferred from homology"/>
<organism evidence="6 7">
    <name type="scientific">Desulfocicer vacuolatum DSM 3385</name>
    <dbReference type="NCBI Taxonomy" id="1121400"/>
    <lineage>
        <taxon>Bacteria</taxon>
        <taxon>Pseudomonadati</taxon>
        <taxon>Thermodesulfobacteriota</taxon>
        <taxon>Desulfobacteria</taxon>
        <taxon>Desulfobacterales</taxon>
        <taxon>Desulfobacteraceae</taxon>
        <taxon>Desulfocicer</taxon>
    </lineage>
</organism>
<keyword evidence="7" id="KW-1185">Reference proteome</keyword>
<dbReference type="GO" id="GO:0016887">
    <property type="term" value="F:ATP hydrolysis activity"/>
    <property type="evidence" value="ECO:0007669"/>
    <property type="project" value="InterPro"/>
</dbReference>
<evidence type="ECO:0000256" key="2">
    <source>
        <dbReference type="ARBA" id="ARBA00022741"/>
    </source>
</evidence>
<keyword evidence="6" id="KW-0449">Lipoprotein</keyword>
<dbReference type="InterPro" id="IPR003593">
    <property type="entry name" value="AAA+_ATPase"/>
</dbReference>
<gene>
    <name evidence="6" type="ORF">SAMN02746065_10316</name>
</gene>
<dbReference type="InterPro" id="IPR027417">
    <property type="entry name" value="P-loop_NTPase"/>
</dbReference>
<dbReference type="GO" id="GO:0022857">
    <property type="term" value="F:transmembrane transporter activity"/>
    <property type="evidence" value="ECO:0007669"/>
    <property type="project" value="UniProtKB-ARBA"/>
</dbReference>
<evidence type="ECO:0000313" key="7">
    <source>
        <dbReference type="Proteomes" id="UP000192418"/>
    </source>
</evidence>
<dbReference type="AlphaFoldDB" id="A0A1W1ZLR0"/>
<dbReference type="Gene3D" id="3.40.50.300">
    <property type="entry name" value="P-loop containing nucleotide triphosphate hydrolases"/>
    <property type="match status" value="1"/>
</dbReference>